<evidence type="ECO:0000313" key="8">
    <source>
        <dbReference type="EMBL" id="PCK22804.1"/>
    </source>
</evidence>
<dbReference type="InterPro" id="IPR042099">
    <property type="entry name" value="ANL_N_sf"/>
</dbReference>
<dbReference type="PROSITE" id="PS50075">
    <property type="entry name" value="CARRIER"/>
    <property type="match status" value="1"/>
</dbReference>
<dbReference type="GO" id="GO:0044550">
    <property type="term" value="P:secondary metabolite biosynthetic process"/>
    <property type="evidence" value="ECO:0007669"/>
    <property type="project" value="TreeGrafter"/>
</dbReference>
<comment type="caution">
    <text evidence="8">The sequence shown here is derived from an EMBL/GenBank/DDBJ whole genome shotgun (WGS) entry which is preliminary data.</text>
</comment>
<dbReference type="OrthoDB" id="9765680at2"/>
<evidence type="ECO:0000259" key="7">
    <source>
        <dbReference type="PROSITE" id="PS50075"/>
    </source>
</evidence>
<organism evidence="8 9">
    <name type="scientific">Bacillus pumilus</name>
    <name type="common">Bacillus mesentericus</name>
    <dbReference type="NCBI Taxonomy" id="1408"/>
    <lineage>
        <taxon>Bacteria</taxon>
        <taxon>Bacillati</taxon>
        <taxon>Bacillota</taxon>
        <taxon>Bacilli</taxon>
        <taxon>Bacillales</taxon>
        <taxon>Bacillaceae</taxon>
        <taxon>Bacillus</taxon>
    </lineage>
</organism>
<dbReference type="Pfam" id="PF00501">
    <property type="entry name" value="AMP-binding"/>
    <property type="match status" value="1"/>
</dbReference>
<dbReference type="Pfam" id="PF00550">
    <property type="entry name" value="PP-binding"/>
    <property type="match status" value="1"/>
</dbReference>
<evidence type="ECO:0000256" key="5">
    <source>
        <dbReference type="ARBA" id="ARBA00022737"/>
    </source>
</evidence>
<dbReference type="SUPFAM" id="SSF52777">
    <property type="entry name" value="CoA-dependent acyltransferases"/>
    <property type="match status" value="4"/>
</dbReference>
<comment type="similarity">
    <text evidence="2">Belongs to the ATP-dependent AMP-binding enzyme family.</text>
</comment>
<dbReference type="Proteomes" id="UP000228754">
    <property type="component" value="Unassembled WGS sequence"/>
</dbReference>
<dbReference type="Gene3D" id="3.30.559.10">
    <property type="entry name" value="Chloramphenicol acetyltransferase-like domain"/>
    <property type="match status" value="2"/>
</dbReference>
<dbReference type="InterPro" id="IPR009081">
    <property type="entry name" value="PP-bd_ACP"/>
</dbReference>
<dbReference type="FunFam" id="3.30.300.30:FF:000010">
    <property type="entry name" value="Enterobactin synthetase component F"/>
    <property type="match status" value="1"/>
</dbReference>
<keyword evidence="3" id="KW-0596">Phosphopantetheine</keyword>
<dbReference type="InterPro" id="IPR023213">
    <property type="entry name" value="CAT-like_dom_sf"/>
</dbReference>
<dbReference type="GO" id="GO:0031177">
    <property type="term" value="F:phosphopantetheine binding"/>
    <property type="evidence" value="ECO:0007669"/>
    <property type="project" value="TreeGrafter"/>
</dbReference>
<dbReference type="PANTHER" id="PTHR45527:SF1">
    <property type="entry name" value="FATTY ACID SYNTHASE"/>
    <property type="match status" value="1"/>
</dbReference>
<dbReference type="InterPro" id="IPR045851">
    <property type="entry name" value="AMP-bd_C_sf"/>
</dbReference>
<keyword evidence="6" id="KW-0045">Antibiotic biosynthesis</keyword>
<dbReference type="PROSITE" id="PS00455">
    <property type="entry name" value="AMP_BINDING"/>
    <property type="match status" value="1"/>
</dbReference>
<dbReference type="GO" id="GO:0003824">
    <property type="term" value="F:catalytic activity"/>
    <property type="evidence" value="ECO:0007669"/>
    <property type="project" value="InterPro"/>
</dbReference>
<dbReference type="Pfam" id="PF13193">
    <property type="entry name" value="AMP-binding_C"/>
    <property type="match status" value="1"/>
</dbReference>
<dbReference type="Pfam" id="PF00668">
    <property type="entry name" value="Condensation"/>
    <property type="match status" value="2"/>
</dbReference>
<evidence type="ECO:0000256" key="2">
    <source>
        <dbReference type="ARBA" id="ARBA00006432"/>
    </source>
</evidence>
<dbReference type="Gene3D" id="3.30.300.30">
    <property type="match status" value="1"/>
</dbReference>
<dbReference type="InterPro" id="IPR010060">
    <property type="entry name" value="NRPS_synth"/>
</dbReference>
<dbReference type="SUPFAM" id="SSF56801">
    <property type="entry name" value="Acetyl-CoA synthetase-like"/>
    <property type="match status" value="1"/>
</dbReference>
<proteinExistence type="inferred from homology"/>
<dbReference type="InterPro" id="IPR020845">
    <property type="entry name" value="AMP-binding_CS"/>
</dbReference>
<evidence type="ECO:0000256" key="1">
    <source>
        <dbReference type="ARBA" id="ARBA00001957"/>
    </source>
</evidence>
<dbReference type="PRINTS" id="PR00154">
    <property type="entry name" value="AMPBINDING"/>
</dbReference>
<dbReference type="InterPro" id="IPR010071">
    <property type="entry name" value="AA_adenyl_dom"/>
</dbReference>
<comment type="cofactor">
    <cofactor evidence="1">
        <name>pantetheine 4'-phosphate</name>
        <dbReference type="ChEBI" id="CHEBI:47942"/>
    </cofactor>
</comment>
<dbReference type="InterPro" id="IPR025110">
    <property type="entry name" value="AMP-bd_C"/>
</dbReference>
<evidence type="ECO:0000256" key="4">
    <source>
        <dbReference type="ARBA" id="ARBA00022553"/>
    </source>
</evidence>
<dbReference type="InterPro" id="IPR020459">
    <property type="entry name" value="AMP-binding"/>
</dbReference>
<evidence type="ECO:0000256" key="3">
    <source>
        <dbReference type="ARBA" id="ARBA00022450"/>
    </source>
</evidence>
<evidence type="ECO:0000313" key="9">
    <source>
        <dbReference type="Proteomes" id="UP000228754"/>
    </source>
</evidence>
<name>A0A2A5IZP5_BACPU</name>
<protein>
    <submittedName>
        <fullName evidence="8">Non-ribosomal peptide synthetase</fullName>
    </submittedName>
</protein>
<dbReference type="InterPro" id="IPR000873">
    <property type="entry name" value="AMP-dep_synth/lig_dom"/>
</dbReference>
<dbReference type="Gene3D" id="3.30.559.30">
    <property type="entry name" value="Nonribosomal peptide synthetase, condensation domain"/>
    <property type="match status" value="2"/>
</dbReference>
<accession>A0A2A5IZP5</accession>
<dbReference type="GO" id="GO:0043041">
    <property type="term" value="P:amino acid activation for nonribosomal peptide biosynthetic process"/>
    <property type="evidence" value="ECO:0007669"/>
    <property type="project" value="TreeGrafter"/>
</dbReference>
<dbReference type="NCBIfam" id="TIGR01733">
    <property type="entry name" value="AA-adenyl-dom"/>
    <property type="match status" value="1"/>
</dbReference>
<dbReference type="GO" id="GO:0008610">
    <property type="term" value="P:lipid biosynthetic process"/>
    <property type="evidence" value="ECO:0007669"/>
    <property type="project" value="UniProtKB-ARBA"/>
</dbReference>
<dbReference type="NCBIfam" id="TIGR01720">
    <property type="entry name" value="NRPS-para261"/>
    <property type="match status" value="1"/>
</dbReference>
<reference evidence="8 9" key="1">
    <citation type="submission" date="2017-06" db="EMBL/GenBank/DDBJ databases">
        <title>Draft Genome Sequence of Bacillus sp Strain 36R Isolated from saline sediment at Atanasia, Sonora, Mexico.</title>
        <authorList>
            <person name="Sanchez Diaz R."/>
            <person name="Quiroz Macias M.E."/>
            <person name="Ibarra Gamez J.C."/>
            <person name="Enciso Ibarra J."/>
            <person name="Gomez Gil B."/>
            <person name="Galaviz Silva L."/>
        </authorList>
    </citation>
    <scope>NUCLEOTIDE SEQUENCE [LARGE SCALE GENOMIC DNA]</scope>
    <source>
        <strain evidence="8 9">36R_ATNSAL</strain>
    </source>
</reference>
<evidence type="ECO:0000256" key="6">
    <source>
        <dbReference type="ARBA" id="ARBA00023194"/>
    </source>
</evidence>
<gene>
    <name evidence="8" type="ORF">CEY02_03115</name>
</gene>
<dbReference type="SUPFAM" id="SSF47336">
    <property type="entry name" value="ACP-like"/>
    <property type="match status" value="1"/>
</dbReference>
<feature type="domain" description="Carrier" evidence="7">
    <location>
        <begin position="954"/>
        <end position="1028"/>
    </location>
</feature>
<keyword evidence="4" id="KW-0597">Phosphoprotein</keyword>
<sequence length="1489" mass="170573">MTSSLVYCPLTHPQRRVMNMETFYPETPINHIGGIIFVDGPLQLDRLKQAIACCIRTTESLRLKLVEKDGETLQYVDPNADNHIPVYEFSTHELMLEWAEKAFKTPFQLLETSLAEFAVLKVGEQQSGYFIKCHHTVADGWSMKVIIDKISQLYTALTQSSSIEQEADNHSVFIDKESKYMNSPRFKKDQQFWKETLSDVSDSYLVQGTDQIKGHRQSHYLDRQLSERIYDFIDTHHCSINSLFTLGLFVYLHKRYQQKDFIIGTPVLNRSGQKEKATSGMTVSTMPYRMKIDPHLSLLESLTDVQKSYKAYFLHQRYPYDALVKDLELAKAGYDQLFQIFINSYSTNMVQEMEGYAVKYIELYNGFQPYGLQVAVKEWDEKGQIELQYDYKISDYGKEDIDFLHERMLLFVENILTHPEQCLKDVLLMTKEEKHRELYHWNDTTILFPQEKKIHELITDMSKASPTRIAIQDGSHVMTYDELERKTNQMAHFLQTHGLHRHDFVAVCMNHSPELIVLLLGILKGGGAYVPIDPEYPQERIQFILNDSQAKLFFTDQASSYHFEGDTYNMYNVWDELVQYDSAHPFIGDAEDVAYMIYTSGSTGQPKGVMIEHRSLVNYIMSAKLHYTDSADDHFALYSSIAFDLTVTSIYTPLVIGSKVVIYRQEDQPGFLLEHILFDQKAKVMKLTPAHMALLTDGALTQSVVKRMIVGGEQLSTALAKRITEASHGRISIFNEYGPTEATVGCMIHPFHQDDGGTSVSIGVPMPNTEIYLLDENQQVVLPGTVGEMYISGAGVGRGYWQRPDLQESRFLPNPFVSHRRMYRTGDIAKRATDGKLEYIGRIDHQIKLRGYRIELGEIELALMALEEVDKAAVIDLTDEAGEKQLAAYIELKEKQLTTFLLRKKLSDQLPAYMVPAYFVVLDELPLTQNGKINRAALPDPLVSQVETAVEWTRETAAIEEIMLDTAKDILGHEKIAPADHFYQLGGDSIKAIQFIAKLKEKGLYLKTKDMFTYPIFREMAQIVQQEPVLHISQEQVMGDVKSIPIVEWFWSQQLENEHFWHQSVIVHSKQKMDERIVQDALKELITHHDGLRLKVHEATNTLFYDEDIQHVPLVIHDFTELSEEKVQEALKEVGLQLKQSTHLYQGPLIQGALCQTASQSHLIFAAHHLLADGMSWQILVEDLIKLLHAEKVTAEVLPLKTHSYQIFAERMNQYAASDDVKEEFSYWQKEIQDIQPLYQVATNEGYVKDEIKLTKALSVELTDQLINQANKAYQTQPHELLISALTLACYQQTNQKRISIELEGHGRDAVQEDIDVSRTFGWFTTMYPVNVNVSESLSDHIRAVKETIREVPNKGAGYGLLSLINRQLPDHSAPQLRFNYLGEIDQVLKQSADYEMSYFTSGTDSSLDNQLTTVIDMVAAIKGGQLIFHLSFSGKQLCETDMTQLLHEIERQIERMIQHCLEKEEVEFTPSDFETVDMSLEEMDSLFT</sequence>
<dbReference type="GO" id="GO:0005737">
    <property type="term" value="C:cytoplasm"/>
    <property type="evidence" value="ECO:0007669"/>
    <property type="project" value="TreeGrafter"/>
</dbReference>
<dbReference type="Gene3D" id="3.40.50.12780">
    <property type="entry name" value="N-terminal domain of ligase-like"/>
    <property type="match status" value="1"/>
</dbReference>
<dbReference type="EMBL" id="NKHG01000017">
    <property type="protein sequence ID" value="PCK22804.1"/>
    <property type="molecule type" value="Genomic_DNA"/>
</dbReference>
<dbReference type="Gene3D" id="1.10.1200.10">
    <property type="entry name" value="ACP-like"/>
    <property type="match status" value="1"/>
</dbReference>
<dbReference type="FunFam" id="3.40.50.980:FF:000001">
    <property type="entry name" value="Non-ribosomal peptide synthetase"/>
    <property type="match status" value="1"/>
</dbReference>
<dbReference type="InterPro" id="IPR001242">
    <property type="entry name" value="Condensation_dom"/>
</dbReference>
<keyword evidence="5" id="KW-0677">Repeat</keyword>
<dbReference type="GO" id="GO:0017000">
    <property type="term" value="P:antibiotic biosynthetic process"/>
    <property type="evidence" value="ECO:0007669"/>
    <property type="project" value="UniProtKB-KW"/>
</dbReference>
<dbReference type="InterPro" id="IPR036736">
    <property type="entry name" value="ACP-like_sf"/>
</dbReference>
<dbReference type="PANTHER" id="PTHR45527">
    <property type="entry name" value="NONRIBOSOMAL PEPTIDE SYNTHETASE"/>
    <property type="match status" value="1"/>
</dbReference>